<proteinExistence type="predicted"/>
<accession>A0AA88IDV9</accession>
<keyword evidence="2" id="KW-1185">Reference proteome</keyword>
<name>A0AA88IDV9_ARTSF</name>
<dbReference type="EMBL" id="JAVRJZ010000001">
    <property type="protein sequence ID" value="KAK2726830.1"/>
    <property type="molecule type" value="Genomic_DNA"/>
</dbReference>
<dbReference type="Proteomes" id="UP001187531">
    <property type="component" value="Unassembled WGS sequence"/>
</dbReference>
<evidence type="ECO:0000313" key="2">
    <source>
        <dbReference type="Proteomes" id="UP001187531"/>
    </source>
</evidence>
<reference evidence="1" key="1">
    <citation type="submission" date="2023-07" db="EMBL/GenBank/DDBJ databases">
        <title>Chromosome-level genome assembly of Artemia franciscana.</title>
        <authorList>
            <person name="Jo E."/>
        </authorList>
    </citation>
    <scope>NUCLEOTIDE SEQUENCE</scope>
    <source>
        <tissue evidence="1">Whole body</tissue>
    </source>
</reference>
<protein>
    <submittedName>
        <fullName evidence="1">Uncharacterized protein</fullName>
    </submittedName>
</protein>
<gene>
    <name evidence="1" type="ORF">QYM36_007614</name>
</gene>
<comment type="caution">
    <text evidence="1">The sequence shown here is derived from an EMBL/GenBank/DDBJ whole genome shotgun (WGS) entry which is preliminary data.</text>
</comment>
<sequence length="113" mass="12886">MKTGKNKRVQNQPSRLVSALLEKLVSNGSSQWEDVIKRFKRSLFLKASHLLSAKDGLEKNELNVQDAVIKRDGLRDLLMMKVGPTHSDFLIILAVAEYLRPGIYEELYRNTDS</sequence>
<dbReference type="AlphaFoldDB" id="A0AA88IDV9"/>
<organism evidence="1 2">
    <name type="scientific">Artemia franciscana</name>
    <name type="common">Brine shrimp</name>
    <name type="synonym">Artemia sanfranciscana</name>
    <dbReference type="NCBI Taxonomy" id="6661"/>
    <lineage>
        <taxon>Eukaryota</taxon>
        <taxon>Metazoa</taxon>
        <taxon>Ecdysozoa</taxon>
        <taxon>Arthropoda</taxon>
        <taxon>Crustacea</taxon>
        <taxon>Branchiopoda</taxon>
        <taxon>Anostraca</taxon>
        <taxon>Artemiidae</taxon>
        <taxon>Artemia</taxon>
    </lineage>
</organism>
<evidence type="ECO:0000313" key="1">
    <source>
        <dbReference type="EMBL" id="KAK2726830.1"/>
    </source>
</evidence>